<name>A0ABX7NJX0_9BACT</name>
<protein>
    <submittedName>
        <fullName evidence="2">Uncharacterized protein</fullName>
    </submittedName>
</protein>
<dbReference type="Proteomes" id="UP000662747">
    <property type="component" value="Chromosome"/>
</dbReference>
<feature type="region of interest" description="Disordered" evidence="1">
    <location>
        <begin position="1"/>
        <end position="32"/>
    </location>
</feature>
<feature type="compositionally biased region" description="Pro residues" evidence="1">
    <location>
        <begin position="21"/>
        <end position="30"/>
    </location>
</feature>
<organism evidence="2 3">
    <name type="scientific">Pyxidicoccus parkwayensis</name>
    <dbReference type="NCBI Taxonomy" id="2813578"/>
    <lineage>
        <taxon>Bacteria</taxon>
        <taxon>Pseudomonadati</taxon>
        <taxon>Myxococcota</taxon>
        <taxon>Myxococcia</taxon>
        <taxon>Myxococcales</taxon>
        <taxon>Cystobacterineae</taxon>
        <taxon>Myxococcaceae</taxon>
        <taxon>Pyxidicoccus</taxon>
    </lineage>
</organism>
<proteinExistence type="predicted"/>
<evidence type="ECO:0000313" key="3">
    <source>
        <dbReference type="Proteomes" id="UP000662747"/>
    </source>
</evidence>
<gene>
    <name evidence="2" type="ORF">JY651_27745</name>
</gene>
<evidence type="ECO:0000256" key="1">
    <source>
        <dbReference type="SAM" id="MobiDB-lite"/>
    </source>
</evidence>
<accession>A0ABX7NJX0</accession>
<evidence type="ECO:0000313" key="2">
    <source>
        <dbReference type="EMBL" id="QSQ19139.1"/>
    </source>
</evidence>
<sequence length="85" mass="9281">MLREELHTVVASADDGRPPEKAPGPPPPTPENMAAYETVHRMVEDSLVSAAARARCARLAHLSRLTYGHGPLGQQRREVAVSGWR</sequence>
<reference evidence="2 3" key="1">
    <citation type="submission" date="2021-02" db="EMBL/GenBank/DDBJ databases">
        <title>De Novo genome assembly of isolated myxobacteria.</title>
        <authorList>
            <person name="Stevens D.C."/>
        </authorList>
    </citation>
    <scope>NUCLEOTIDE SEQUENCE [LARGE SCALE GENOMIC DNA]</scope>
    <source>
        <strain evidence="3">SCPEA02</strain>
    </source>
</reference>
<keyword evidence="3" id="KW-1185">Reference proteome</keyword>
<dbReference type="RefSeq" id="WP_206720727.1">
    <property type="nucleotide sequence ID" value="NZ_CP071090.1"/>
</dbReference>
<dbReference type="EMBL" id="CP071090">
    <property type="protein sequence ID" value="QSQ19139.1"/>
    <property type="molecule type" value="Genomic_DNA"/>
</dbReference>